<dbReference type="Proteomes" id="UP000006038">
    <property type="component" value="Chromosome 5"/>
</dbReference>
<reference evidence="1" key="2">
    <citation type="submission" date="2013-04" db="UniProtKB">
        <authorList>
            <consortium name="EnsemblPlants"/>
        </authorList>
    </citation>
    <scope>IDENTIFICATION</scope>
</reference>
<dbReference type="Gramene" id="OB05G15940.1">
    <property type="protein sequence ID" value="OB05G15940.1"/>
    <property type="gene ID" value="OB05G15940"/>
</dbReference>
<dbReference type="PANTHER" id="PTHR33265:SF7">
    <property type="entry name" value="OS05G0200700 PROTEIN"/>
    <property type="match status" value="1"/>
</dbReference>
<organism evidence="1">
    <name type="scientific">Oryza brachyantha</name>
    <name type="common">malo sina</name>
    <dbReference type="NCBI Taxonomy" id="4533"/>
    <lineage>
        <taxon>Eukaryota</taxon>
        <taxon>Viridiplantae</taxon>
        <taxon>Streptophyta</taxon>
        <taxon>Embryophyta</taxon>
        <taxon>Tracheophyta</taxon>
        <taxon>Spermatophyta</taxon>
        <taxon>Magnoliopsida</taxon>
        <taxon>Liliopsida</taxon>
        <taxon>Poales</taxon>
        <taxon>Poaceae</taxon>
        <taxon>BOP clade</taxon>
        <taxon>Oryzoideae</taxon>
        <taxon>Oryzeae</taxon>
        <taxon>Oryzinae</taxon>
        <taxon>Oryza</taxon>
    </lineage>
</organism>
<proteinExistence type="predicted"/>
<name>J3M4S0_ORYBR</name>
<sequence length="69" mass="7708">MVAWILGRSPAGVRPLRVTDSPFPAVPEDGGGGEQRVDAEFEDFISKFYEQLRMQPSTATPDCQLRRRA</sequence>
<dbReference type="Pfam" id="PF05553">
    <property type="entry name" value="DUF761"/>
    <property type="match status" value="1"/>
</dbReference>
<keyword evidence="2" id="KW-1185">Reference proteome</keyword>
<protein>
    <submittedName>
        <fullName evidence="1">Uncharacterized protein</fullName>
    </submittedName>
</protein>
<reference evidence="1" key="1">
    <citation type="journal article" date="2013" name="Nat. Commun.">
        <title>Whole-genome sequencing of Oryza brachyantha reveals mechanisms underlying Oryza genome evolution.</title>
        <authorList>
            <person name="Chen J."/>
            <person name="Huang Q."/>
            <person name="Gao D."/>
            <person name="Wang J."/>
            <person name="Lang Y."/>
            <person name="Liu T."/>
            <person name="Li B."/>
            <person name="Bai Z."/>
            <person name="Luis Goicoechea J."/>
            <person name="Liang C."/>
            <person name="Chen C."/>
            <person name="Zhang W."/>
            <person name="Sun S."/>
            <person name="Liao Y."/>
            <person name="Zhang X."/>
            <person name="Yang L."/>
            <person name="Song C."/>
            <person name="Wang M."/>
            <person name="Shi J."/>
            <person name="Liu G."/>
            <person name="Liu J."/>
            <person name="Zhou H."/>
            <person name="Zhou W."/>
            <person name="Yu Q."/>
            <person name="An N."/>
            <person name="Chen Y."/>
            <person name="Cai Q."/>
            <person name="Wang B."/>
            <person name="Liu B."/>
            <person name="Min J."/>
            <person name="Huang Y."/>
            <person name="Wu H."/>
            <person name="Li Z."/>
            <person name="Zhang Y."/>
            <person name="Yin Y."/>
            <person name="Song W."/>
            <person name="Jiang J."/>
            <person name="Jackson S.A."/>
            <person name="Wing R.A."/>
            <person name="Wang J."/>
            <person name="Chen M."/>
        </authorList>
    </citation>
    <scope>NUCLEOTIDE SEQUENCE [LARGE SCALE GENOMIC DNA]</scope>
    <source>
        <strain evidence="1">cv. IRGC 101232</strain>
    </source>
</reference>
<dbReference type="AlphaFoldDB" id="J3M4S0"/>
<evidence type="ECO:0000313" key="2">
    <source>
        <dbReference type="Proteomes" id="UP000006038"/>
    </source>
</evidence>
<dbReference type="EnsemblPlants" id="OB05G15940.1">
    <property type="protein sequence ID" value="OB05G15940.1"/>
    <property type="gene ID" value="OB05G15940"/>
</dbReference>
<dbReference type="InterPro" id="IPR008480">
    <property type="entry name" value="DUF761_pln"/>
</dbReference>
<evidence type="ECO:0000313" key="1">
    <source>
        <dbReference type="EnsemblPlants" id="OB05G15940.1"/>
    </source>
</evidence>
<dbReference type="HOGENOM" id="CLU_189409_0_0_1"/>
<dbReference type="PANTHER" id="PTHR33265">
    <property type="entry name" value="AVR9/CF-9 RAPIDLY ELICITED PROTEIN-RELATED"/>
    <property type="match status" value="1"/>
</dbReference>
<accession>J3M4S0</accession>